<dbReference type="EMBL" id="CAJNOR010014418">
    <property type="protein sequence ID" value="CAF1678157.1"/>
    <property type="molecule type" value="Genomic_DNA"/>
</dbReference>
<sequence>CLILEPRYMEGVLFAIHYPNLSELKIVHYDHDQMLTSYINNLSFRHILKQQITKLDLMYNCKTITPRSLKLIAKSVHAQILIDGERLQHLSVTSSTGLLYASLVLRYLPPTIFTSSTLTYLRINVQTFTDLLYLLDGRFKQLHTLIAHIYSMETDSSVVYNTDDLPNLKCFSFVYYYESPQYYNVLRHLCRMKNLEKLTLYIRIVFETTFIDPIDLINQFLMNASELQSFKFYLGTRSKRTDLIHYLSENDIKQNYMKNVKCQEISNFVQYNGDSGINHMFTLPFQFEYLQDVGNIFPDILFSNVVDLCVCDNTPFEHEFFQRISRSFPKLRALTVVNTKPWLYKTGVPSDNMIPSYEIVEYPHLSFLDISTVSNYYIEEFLNETKIRLSCLLELKIDYERLRVITKDFTRESTRHNCANVQRLIIYRAIVGSKDYYDYFPLL</sequence>
<comment type="caution">
    <text evidence="1">The sequence shown here is derived from an EMBL/GenBank/DDBJ whole genome shotgun (WGS) entry which is preliminary data.</text>
</comment>
<accession>A0A816GTK3</accession>
<name>A0A816GTK3_ADIRI</name>
<reference evidence="1" key="1">
    <citation type="submission" date="2021-02" db="EMBL/GenBank/DDBJ databases">
        <authorList>
            <person name="Nowell W R."/>
        </authorList>
    </citation>
    <scope>NUCLEOTIDE SEQUENCE</scope>
</reference>
<keyword evidence="2" id="KW-1185">Reference proteome</keyword>
<protein>
    <submittedName>
        <fullName evidence="1">Uncharacterized protein</fullName>
    </submittedName>
</protein>
<dbReference type="AlphaFoldDB" id="A0A816GTK3"/>
<dbReference type="Proteomes" id="UP000663828">
    <property type="component" value="Unassembled WGS sequence"/>
</dbReference>
<dbReference type="InterPro" id="IPR032675">
    <property type="entry name" value="LRR_dom_sf"/>
</dbReference>
<organism evidence="1 2">
    <name type="scientific">Adineta ricciae</name>
    <name type="common">Rotifer</name>
    <dbReference type="NCBI Taxonomy" id="249248"/>
    <lineage>
        <taxon>Eukaryota</taxon>
        <taxon>Metazoa</taxon>
        <taxon>Spiralia</taxon>
        <taxon>Gnathifera</taxon>
        <taxon>Rotifera</taxon>
        <taxon>Eurotatoria</taxon>
        <taxon>Bdelloidea</taxon>
        <taxon>Adinetida</taxon>
        <taxon>Adinetidae</taxon>
        <taxon>Adineta</taxon>
    </lineage>
</organism>
<dbReference type="SUPFAM" id="SSF52047">
    <property type="entry name" value="RNI-like"/>
    <property type="match status" value="1"/>
</dbReference>
<proteinExistence type="predicted"/>
<evidence type="ECO:0000313" key="2">
    <source>
        <dbReference type="Proteomes" id="UP000663828"/>
    </source>
</evidence>
<evidence type="ECO:0000313" key="1">
    <source>
        <dbReference type="EMBL" id="CAF1678157.1"/>
    </source>
</evidence>
<dbReference type="Gene3D" id="3.80.10.10">
    <property type="entry name" value="Ribonuclease Inhibitor"/>
    <property type="match status" value="1"/>
</dbReference>
<gene>
    <name evidence="1" type="ORF">XAT740_LOCUS60017</name>
</gene>
<feature type="non-terminal residue" evidence="1">
    <location>
        <position position="1"/>
    </location>
</feature>